<dbReference type="PIRSF" id="PIRSF006276">
    <property type="entry name" value="UspA"/>
    <property type="match status" value="1"/>
</dbReference>
<dbReference type="Gene3D" id="3.40.50.620">
    <property type="entry name" value="HUPs"/>
    <property type="match status" value="1"/>
</dbReference>
<dbReference type="EMBL" id="JAFGIX010000027">
    <property type="protein sequence ID" value="MBN1572679.1"/>
    <property type="molecule type" value="Genomic_DNA"/>
</dbReference>
<dbReference type="InterPro" id="IPR014729">
    <property type="entry name" value="Rossmann-like_a/b/a_fold"/>
</dbReference>
<evidence type="ECO:0000313" key="5">
    <source>
        <dbReference type="Proteomes" id="UP000809273"/>
    </source>
</evidence>
<dbReference type="AlphaFoldDB" id="A0A9D8KDH8"/>
<dbReference type="CDD" id="cd00293">
    <property type="entry name" value="USP-like"/>
    <property type="match status" value="1"/>
</dbReference>
<dbReference type="Proteomes" id="UP000809273">
    <property type="component" value="Unassembled WGS sequence"/>
</dbReference>
<organism evidence="4 5">
    <name type="scientific">Candidatus Zymogenus saltonus</name>
    <dbReference type="NCBI Taxonomy" id="2844893"/>
    <lineage>
        <taxon>Bacteria</taxon>
        <taxon>Deltaproteobacteria</taxon>
        <taxon>Candidatus Zymogenia</taxon>
        <taxon>Candidatus Zymogeniales</taxon>
        <taxon>Candidatus Zymogenaceae</taxon>
        <taxon>Candidatus Zymogenus</taxon>
    </lineage>
</organism>
<dbReference type="PANTHER" id="PTHR46268:SF6">
    <property type="entry name" value="UNIVERSAL STRESS PROTEIN UP12"/>
    <property type="match status" value="1"/>
</dbReference>
<dbReference type="PANTHER" id="PTHR46268">
    <property type="entry name" value="STRESS RESPONSE PROTEIN NHAX"/>
    <property type="match status" value="1"/>
</dbReference>
<dbReference type="SUPFAM" id="SSF52402">
    <property type="entry name" value="Adenine nucleotide alpha hydrolases-like"/>
    <property type="match status" value="1"/>
</dbReference>
<reference evidence="4" key="2">
    <citation type="submission" date="2021-01" db="EMBL/GenBank/DDBJ databases">
        <authorList>
            <person name="Hahn C.R."/>
            <person name="Youssef N.H."/>
            <person name="Elshahed M."/>
        </authorList>
    </citation>
    <scope>NUCLEOTIDE SEQUENCE</scope>
    <source>
        <strain evidence="4">Zod_Metabat.24</strain>
    </source>
</reference>
<proteinExistence type="inferred from homology"/>
<dbReference type="InterPro" id="IPR006015">
    <property type="entry name" value="Universal_stress_UspA"/>
</dbReference>
<dbReference type="InterPro" id="IPR006016">
    <property type="entry name" value="UspA"/>
</dbReference>
<feature type="domain" description="UspA" evidence="3">
    <location>
        <begin position="4"/>
        <end position="145"/>
    </location>
</feature>
<comment type="caution">
    <text evidence="4">The sequence shown here is derived from an EMBL/GenBank/DDBJ whole genome shotgun (WGS) entry which is preliminary data.</text>
</comment>
<dbReference type="PRINTS" id="PR01438">
    <property type="entry name" value="UNVRSLSTRESS"/>
</dbReference>
<dbReference type="GO" id="GO:0005737">
    <property type="term" value="C:cytoplasm"/>
    <property type="evidence" value="ECO:0007669"/>
    <property type="project" value="UniProtKB-SubCell"/>
</dbReference>
<sequence>MSLYKRILVAVDGSSCSNKAVKLTVDMCGQFGAEMHTIFVISEIVVDNFKRLGKLESKEVIEKLKGEGRKYFRDAKEQAKEADVKVVEVLKAGFPADEIVTYAKKSKVDLIVMGTHGKRGATRPLIGSVADRVIHLAPCPVMVVR</sequence>
<name>A0A9D8KDH8_9DELT</name>
<accession>A0A9D8KDH8</accession>
<keyword evidence="2" id="KW-0963">Cytoplasm</keyword>
<evidence type="ECO:0000313" key="4">
    <source>
        <dbReference type="EMBL" id="MBN1572679.1"/>
    </source>
</evidence>
<comment type="similarity">
    <text evidence="1 2">Belongs to the universal stress protein A family.</text>
</comment>
<gene>
    <name evidence="4" type="ORF">JW984_05715</name>
</gene>
<evidence type="ECO:0000256" key="1">
    <source>
        <dbReference type="ARBA" id="ARBA00008791"/>
    </source>
</evidence>
<reference evidence="4" key="1">
    <citation type="journal article" date="2021" name="Environ. Microbiol.">
        <title>Genomic characterization of three novel Desulfobacterota classes expand the metabolic and phylogenetic diversity of the phylum.</title>
        <authorList>
            <person name="Murphy C.L."/>
            <person name="Biggerstaff J."/>
            <person name="Eichhorn A."/>
            <person name="Ewing E."/>
            <person name="Shahan R."/>
            <person name="Soriano D."/>
            <person name="Stewart S."/>
            <person name="VanMol K."/>
            <person name="Walker R."/>
            <person name="Walters P."/>
            <person name="Elshahed M.S."/>
            <person name="Youssef N.H."/>
        </authorList>
    </citation>
    <scope>NUCLEOTIDE SEQUENCE</scope>
    <source>
        <strain evidence="4">Zod_Metabat.24</strain>
    </source>
</reference>
<evidence type="ECO:0000256" key="2">
    <source>
        <dbReference type="PIRNR" id="PIRNR006276"/>
    </source>
</evidence>
<dbReference type="Pfam" id="PF00582">
    <property type="entry name" value="Usp"/>
    <property type="match status" value="1"/>
</dbReference>
<evidence type="ECO:0000259" key="3">
    <source>
        <dbReference type="Pfam" id="PF00582"/>
    </source>
</evidence>
<comment type="subcellular location">
    <subcellularLocation>
        <location evidence="2">Cytoplasm</location>
    </subcellularLocation>
</comment>
<protein>
    <recommendedName>
        <fullName evidence="2">Universal stress protein</fullName>
    </recommendedName>
</protein>